<evidence type="ECO:0000256" key="4">
    <source>
        <dbReference type="ARBA" id="ARBA00022525"/>
    </source>
</evidence>
<evidence type="ECO:0000313" key="8">
    <source>
        <dbReference type="Proteomes" id="UP000308652"/>
    </source>
</evidence>
<evidence type="ECO:0000256" key="2">
    <source>
        <dbReference type="ARBA" id="ARBA00010446"/>
    </source>
</evidence>
<dbReference type="Proteomes" id="UP000308652">
    <property type="component" value="Unassembled WGS sequence"/>
</dbReference>
<accession>A0A5C3MBP3</accession>
<comment type="similarity">
    <text evidence="2 6">Belongs to the fungal hydrophobin family.</text>
</comment>
<evidence type="ECO:0000313" key="7">
    <source>
        <dbReference type="EMBL" id="TFK42327.1"/>
    </source>
</evidence>
<evidence type="ECO:0000256" key="6">
    <source>
        <dbReference type="RuleBase" id="RU365009"/>
    </source>
</evidence>
<proteinExistence type="inferred from homology"/>
<dbReference type="STRING" id="68775.A0A5C3MBP3"/>
<protein>
    <recommendedName>
        <fullName evidence="6">Hydrophobin</fullName>
    </recommendedName>
</protein>
<keyword evidence="3 6" id="KW-0134">Cell wall</keyword>
<dbReference type="EMBL" id="ML213592">
    <property type="protein sequence ID" value="TFK42327.1"/>
    <property type="molecule type" value="Genomic_DNA"/>
</dbReference>
<dbReference type="InterPro" id="IPR001338">
    <property type="entry name" value="Class_I_Hydrophobin"/>
</dbReference>
<gene>
    <name evidence="7" type="ORF">BDQ12DRAFT_662596</name>
</gene>
<feature type="chain" id="PRO_5023093800" description="Hydrophobin" evidence="6">
    <location>
        <begin position="19"/>
        <end position="116"/>
    </location>
</feature>
<evidence type="ECO:0000256" key="1">
    <source>
        <dbReference type="ARBA" id="ARBA00004191"/>
    </source>
</evidence>
<dbReference type="GO" id="GO:0009277">
    <property type="term" value="C:fungal-type cell wall"/>
    <property type="evidence" value="ECO:0007669"/>
    <property type="project" value="InterPro"/>
</dbReference>
<comment type="subcellular location">
    <subcellularLocation>
        <location evidence="1 6">Secreted</location>
        <location evidence="1 6">Cell wall</location>
    </subcellularLocation>
</comment>
<keyword evidence="8" id="KW-1185">Reference proteome</keyword>
<dbReference type="Pfam" id="PF01185">
    <property type="entry name" value="Hydrophobin"/>
    <property type="match status" value="1"/>
</dbReference>
<dbReference type="AlphaFoldDB" id="A0A5C3MBP3"/>
<dbReference type="SMART" id="SM00075">
    <property type="entry name" value="HYDRO"/>
    <property type="match status" value="1"/>
</dbReference>
<organism evidence="7 8">
    <name type="scientific">Crucibulum laeve</name>
    <dbReference type="NCBI Taxonomy" id="68775"/>
    <lineage>
        <taxon>Eukaryota</taxon>
        <taxon>Fungi</taxon>
        <taxon>Dikarya</taxon>
        <taxon>Basidiomycota</taxon>
        <taxon>Agaricomycotina</taxon>
        <taxon>Agaricomycetes</taxon>
        <taxon>Agaricomycetidae</taxon>
        <taxon>Agaricales</taxon>
        <taxon>Agaricineae</taxon>
        <taxon>Nidulariaceae</taxon>
        <taxon>Crucibulum</taxon>
    </lineage>
</organism>
<dbReference type="OrthoDB" id="4225815at2759"/>
<sequence length="116" mass="11625">MFSRILTAGLLALPLLSAASPVAAPGKPVDPSYVCNSGSVNCCNQYQQTSPDLQSTLNGLLGAIVGLGAGVGLNCDPISILGLGTNSCNQQTVCCSGNTFGGGLINLDCTPINIVL</sequence>
<evidence type="ECO:0000256" key="3">
    <source>
        <dbReference type="ARBA" id="ARBA00022512"/>
    </source>
</evidence>
<feature type="signal peptide" evidence="6">
    <location>
        <begin position="1"/>
        <end position="18"/>
    </location>
</feature>
<keyword evidence="5 6" id="KW-1015">Disulfide bond</keyword>
<evidence type="ECO:0000256" key="5">
    <source>
        <dbReference type="ARBA" id="ARBA00023157"/>
    </source>
</evidence>
<dbReference type="CDD" id="cd23507">
    <property type="entry name" value="hydrophobin_I"/>
    <property type="match status" value="1"/>
</dbReference>
<keyword evidence="6" id="KW-0732">Signal</keyword>
<dbReference type="GO" id="GO:0005199">
    <property type="term" value="F:structural constituent of cell wall"/>
    <property type="evidence" value="ECO:0007669"/>
    <property type="project" value="InterPro"/>
</dbReference>
<keyword evidence="4 6" id="KW-0964">Secreted</keyword>
<reference evidence="7 8" key="1">
    <citation type="journal article" date="2019" name="Nat. Ecol. Evol.">
        <title>Megaphylogeny resolves global patterns of mushroom evolution.</title>
        <authorList>
            <person name="Varga T."/>
            <person name="Krizsan K."/>
            <person name="Foldi C."/>
            <person name="Dima B."/>
            <person name="Sanchez-Garcia M."/>
            <person name="Sanchez-Ramirez S."/>
            <person name="Szollosi G.J."/>
            <person name="Szarkandi J.G."/>
            <person name="Papp V."/>
            <person name="Albert L."/>
            <person name="Andreopoulos W."/>
            <person name="Angelini C."/>
            <person name="Antonin V."/>
            <person name="Barry K.W."/>
            <person name="Bougher N.L."/>
            <person name="Buchanan P."/>
            <person name="Buyck B."/>
            <person name="Bense V."/>
            <person name="Catcheside P."/>
            <person name="Chovatia M."/>
            <person name="Cooper J."/>
            <person name="Damon W."/>
            <person name="Desjardin D."/>
            <person name="Finy P."/>
            <person name="Geml J."/>
            <person name="Haridas S."/>
            <person name="Hughes K."/>
            <person name="Justo A."/>
            <person name="Karasinski D."/>
            <person name="Kautmanova I."/>
            <person name="Kiss B."/>
            <person name="Kocsube S."/>
            <person name="Kotiranta H."/>
            <person name="LaButti K.M."/>
            <person name="Lechner B.E."/>
            <person name="Liimatainen K."/>
            <person name="Lipzen A."/>
            <person name="Lukacs Z."/>
            <person name="Mihaltcheva S."/>
            <person name="Morgado L.N."/>
            <person name="Niskanen T."/>
            <person name="Noordeloos M.E."/>
            <person name="Ohm R.A."/>
            <person name="Ortiz-Santana B."/>
            <person name="Ovrebo C."/>
            <person name="Racz N."/>
            <person name="Riley R."/>
            <person name="Savchenko A."/>
            <person name="Shiryaev A."/>
            <person name="Soop K."/>
            <person name="Spirin V."/>
            <person name="Szebenyi C."/>
            <person name="Tomsovsky M."/>
            <person name="Tulloss R.E."/>
            <person name="Uehling J."/>
            <person name="Grigoriev I.V."/>
            <person name="Vagvolgyi C."/>
            <person name="Papp T."/>
            <person name="Martin F.M."/>
            <person name="Miettinen O."/>
            <person name="Hibbett D.S."/>
            <person name="Nagy L.G."/>
        </authorList>
    </citation>
    <scope>NUCLEOTIDE SEQUENCE [LARGE SCALE GENOMIC DNA]</scope>
    <source>
        <strain evidence="7 8">CBS 166.37</strain>
    </source>
</reference>
<name>A0A5C3MBP3_9AGAR</name>